<reference evidence="3 4" key="1">
    <citation type="submission" date="2017-05" db="EMBL/GenBank/DDBJ databases">
        <title>Complete and WGS of Bordetella genogroups.</title>
        <authorList>
            <person name="Spilker T."/>
            <person name="LiPuma J."/>
        </authorList>
    </citation>
    <scope>NUCLEOTIDE SEQUENCE [LARGE SCALE GENOMIC DNA]</scope>
    <source>
        <strain evidence="3 4">AU17610</strain>
    </source>
</reference>
<dbReference type="CDD" id="cd01014">
    <property type="entry name" value="nicotinamidase_related"/>
    <property type="match status" value="1"/>
</dbReference>
<dbReference type="PANTHER" id="PTHR43540">
    <property type="entry name" value="PEROXYUREIDOACRYLATE/UREIDOACRYLATE AMIDOHYDROLASE-RELATED"/>
    <property type="match status" value="1"/>
</dbReference>
<dbReference type="OrthoDB" id="5360912at2"/>
<feature type="domain" description="Isochorismatase-like" evidence="2">
    <location>
        <begin position="8"/>
        <end position="181"/>
    </location>
</feature>
<dbReference type="Proteomes" id="UP000217005">
    <property type="component" value="Unassembled WGS sequence"/>
</dbReference>
<sequence length="208" mass="22577">MSQTPRRALIVIDVQNEYFTGDLPIEYPDPAVSLANITAAMDAARRHGLALVVVQNVGPETAPVFARGSHGAALHEEVARRGHDLLVEKKLPSAFTDTGLLPWLVGRGIDTVTLAGYMTHNCDDATAKDATRYGFGVEFLQDASGSVPYENSAGAASAEEIHRVFSIVMQTRFANVMSTAQWLAGLEGAPLPQRDNIYSSNQRARQRR</sequence>
<dbReference type="SUPFAM" id="SSF52499">
    <property type="entry name" value="Isochorismatase-like hydrolases"/>
    <property type="match status" value="1"/>
</dbReference>
<proteinExistence type="predicted"/>
<accession>A0A261SU10</accession>
<dbReference type="RefSeq" id="WP_094824980.1">
    <property type="nucleotide sequence ID" value="NZ_NEVL01000001.1"/>
</dbReference>
<dbReference type="InterPro" id="IPR050272">
    <property type="entry name" value="Isochorismatase-like_hydrls"/>
</dbReference>
<dbReference type="Gene3D" id="3.40.50.850">
    <property type="entry name" value="Isochorismatase-like"/>
    <property type="match status" value="1"/>
</dbReference>
<dbReference type="EMBL" id="NEVL01000001">
    <property type="protein sequence ID" value="OZI40866.1"/>
    <property type="molecule type" value="Genomic_DNA"/>
</dbReference>
<dbReference type="GO" id="GO:0016787">
    <property type="term" value="F:hydrolase activity"/>
    <property type="evidence" value="ECO:0007669"/>
    <property type="project" value="UniProtKB-KW"/>
</dbReference>
<organism evidence="3 4">
    <name type="scientific">Bordetella genomosp. 1</name>
    <dbReference type="NCBI Taxonomy" id="1395607"/>
    <lineage>
        <taxon>Bacteria</taxon>
        <taxon>Pseudomonadati</taxon>
        <taxon>Pseudomonadota</taxon>
        <taxon>Betaproteobacteria</taxon>
        <taxon>Burkholderiales</taxon>
        <taxon>Alcaligenaceae</taxon>
        <taxon>Bordetella</taxon>
    </lineage>
</organism>
<dbReference type="InterPro" id="IPR036380">
    <property type="entry name" value="Isochorismatase-like_sf"/>
</dbReference>
<dbReference type="InterPro" id="IPR000868">
    <property type="entry name" value="Isochorismatase-like_dom"/>
</dbReference>
<dbReference type="PANTHER" id="PTHR43540:SF6">
    <property type="entry name" value="ISOCHORISMATASE-LIKE DOMAIN-CONTAINING PROTEIN"/>
    <property type="match status" value="1"/>
</dbReference>
<evidence type="ECO:0000313" key="3">
    <source>
        <dbReference type="EMBL" id="OZI40866.1"/>
    </source>
</evidence>
<gene>
    <name evidence="3" type="ORF">CEG14_03670</name>
</gene>
<dbReference type="AlphaFoldDB" id="A0A261SU10"/>
<keyword evidence="1 3" id="KW-0378">Hydrolase</keyword>
<dbReference type="Pfam" id="PF00857">
    <property type="entry name" value="Isochorismatase"/>
    <property type="match status" value="1"/>
</dbReference>
<evidence type="ECO:0000259" key="2">
    <source>
        <dbReference type="Pfam" id="PF00857"/>
    </source>
</evidence>
<evidence type="ECO:0000313" key="4">
    <source>
        <dbReference type="Proteomes" id="UP000217005"/>
    </source>
</evidence>
<protein>
    <submittedName>
        <fullName evidence="3">Cysteine hydrolase</fullName>
    </submittedName>
</protein>
<name>A0A261SU10_9BORD</name>
<evidence type="ECO:0000256" key="1">
    <source>
        <dbReference type="ARBA" id="ARBA00022801"/>
    </source>
</evidence>
<comment type="caution">
    <text evidence="3">The sequence shown here is derived from an EMBL/GenBank/DDBJ whole genome shotgun (WGS) entry which is preliminary data.</text>
</comment>